<proteinExistence type="predicted"/>
<name>A0ACA9KU66_9GLOM</name>
<dbReference type="EMBL" id="CAJVQC010001402">
    <property type="protein sequence ID" value="CAG8493705.1"/>
    <property type="molecule type" value="Genomic_DNA"/>
</dbReference>
<accession>A0ACA9KU66</accession>
<organism evidence="1 2">
    <name type="scientific">Racocetra persica</name>
    <dbReference type="NCBI Taxonomy" id="160502"/>
    <lineage>
        <taxon>Eukaryota</taxon>
        <taxon>Fungi</taxon>
        <taxon>Fungi incertae sedis</taxon>
        <taxon>Mucoromycota</taxon>
        <taxon>Glomeromycotina</taxon>
        <taxon>Glomeromycetes</taxon>
        <taxon>Diversisporales</taxon>
        <taxon>Gigasporaceae</taxon>
        <taxon>Racocetra</taxon>
    </lineage>
</organism>
<comment type="caution">
    <text evidence="1">The sequence shown here is derived from an EMBL/GenBank/DDBJ whole genome shotgun (WGS) entry which is preliminary data.</text>
</comment>
<reference evidence="1" key="1">
    <citation type="submission" date="2021-06" db="EMBL/GenBank/DDBJ databases">
        <authorList>
            <person name="Kallberg Y."/>
            <person name="Tangrot J."/>
            <person name="Rosling A."/>
        </authorList>
    </citation>
    <scope>NUCLEOTIDE SEQUENCE</scope>
    <source>
        <strain evidence="1">MA461A</strain>
    </source>
</reference>
<sequence length="217" mass="25076">MKRSRFDTVSFKKYIPLHKLDNFDFTDSKVIGRGGFGVVVKSKWKDALEKPIAIKKNKDKEIIRNELKTLYMVYFGLSFGLSKRRGENRRTLIADFGLSKRRGETTDSCCGVPEYMDPRCFYNPSEYDQKSDMYSLGMILWEISSCRPPFQHLDKKAVILHILNGNKEIPVEGTPFQYVQLYQDCWGDPKNRPDAKSALKILCIISNQSKRELLCIA</sequence>
<evidence type="ECO:0000313" key="1">
    <source>
        <dbReference type="EMBL" id="CAG8493705.1"/>
    </source>
</evidence>
<keyword evidence="2" id="KW-1185">Reference proteome</keyword>
<protein>
    <submittedName>
        <fullName evidence="1">24184_t:CDS:1</fullName>
    </submittedName>
</protein>
<gene>
    <name evidence="1" type="ORF">RPERSI_LOCUS1506</name>
</gene>
<dbReference type="Proteomes" id="UP000789920">
    <property type="component" value="Unassembled WGS sequence"/>
</dbReference>
<evidence type="ECO:0000313" key="2">
    <source>
        <dbReference type="Proteomes" id="UP000789920"/>
    </source>
</evidence>